<dbReference type="InterPro" id="IPR020810">
    <property type="entry name" value="Enolase_C"/>
</dbReference>
<dbReference type="GO" id="GO:0006096">
    <property type="term" value="P:glycolytic process"/>
    <property type="evidence" value="ECO:0007669"/>
    <property type="project" value="UniProtKB-UniPathway"/>
</dbReference>
<dbReference type="InterPro" id="IPR000941">
    <property type="entry name" value="Enolase"/>
</dbReference>
<dbReference type="GO" id="GO:0004634">
    <property type="term" value="F:phosphopyruvate hydratase activity"/>
    <property type="evidence" value="ECO:0007669"/>
    <property type="project" value="UniProtKB-EC"/>
</dbReference>
<dbReference type="EMBL" id="JXTB01000002">
    <property type="protein sequence ID" value="PON80244.1"/>
    <property type="molecule type" value="Genomic_DNA"/>
</dbReference>
<dbReference type="GO" id="GO:0000287">
    <property type="term" value="F:magnesium ion binding"/>
    <property type="evidence" value="ECO:0007669"/>
    <property type="project" value="InterPro"/>
</dbReference>
<dbReference type="PANTHER" id="PTHR11902:SF1">
    <property type="entry name" value="ENOLASE"/>
    <property type="match status" value="1"/>
</dbReference>
<dbReference type="EC" id="4.2.1.11" evidence="3"/>
<name>A0A2P5E3X9_PARAD</name>
<comment type="caution">
    <text evidence="7">The sequence shown here is derived from an EMBL/GenBank/DDBJ whole genome shotgun (WGS) entry which is preliminary data.</text>
</comment>
<dbReference type="Gene3D" id="3.20.20.120">
    <property type="entry name" value="Enolase-like C-terminal domain"/>
    <property type="match status" value="1"/>
</dbReference>
<comment type="pathway">
    <text evidence="1">Carbohydrate degradation; glycolysis; pyruvate from D-glyceraldehyde 3-phosphate: step 4/5.</text>
</comment>
<evidence type="ECO:0000256" key="5">
    <source>
        <dbReference type="ARBA" id="ARBA00023239"/>
    </source>
</evidence>
<protein>
    <recommendedName>
        <fullName evidence="3">phosphopyruvate hydratase</fullName>
        <ecNumber evidence="3">4.2.1.11</ecNumber>
    </recommendedName>
</protein>
<organism evidence="7 8">
    <name type="scientific">Parasponia andersonii</name>
    <name type="common">Sponia andersonii</name>
    <dbReference type="NCBI Taxonomy" id="3476"/>
    <lineage>
        <taxon>Eukaryota</taxon>
        <taxon>Viridiplantae</taxon>
        <taxon>Streptophyta</taxon>
        <taxon>Embryophyta</taxon>
        <taxon>Tracheophyta</taxon>
        <taxon>Spermatophyta</taxon>
        <taxon>Magnoliopsida</taxon>
        <taxon>eudicotyledons</taxon>
        <taxon>Gunneridae</taxon>
        <taxon>Pentapetalae</taxon>
        <taxon>rosids</taxon>
        <taxon>fabids</taxon>
        <taxon>Rosales</taxon>
        <taxon>Cannabaceae</taxon>
        <taxon>Parasponia</taxon>
    </lineage>
</organism>
<proteinExistence type="inferred from homology"/>
<dbReference type="Proteomes" id="UP000237105">
    <property type="component" value="Unassembled WGS sequence"/>
</dbReference>
<dbReference type="AlphaFoldDB" id="A0A2P5E3X9"/>
<evidence type="ECO:0000256" key="4">
    <source>
        <dbReference type="ARBA" id="ARBA00023152"/>
    </source>
</evidence>
<gene>
    <name evidence="7" type="ORF">PanWU01x14_006940</name>
</gene>
<dbReference type="InterPro" id="IPR036849">
    <property type="entry name" value="Enolase-like_C_sf"/>
</dbReference>
<feature type="domain" description="Enolase C-terminal TIM barrel" evidence="6">
    <location>
        <begin position="4"/>
        <end position="90"/>
    </location>
</feature>
<dbReference type="STRING" id="3476.A0A2P5E3X9"/>
<dbReference type="Pfam" id="PF00113">
    <property type="entry name" value="Enolase_C"/>
    <property type="match status" value="1"/>
</dbReference>
<evidence type="ECO:0000259" key="6">
    <source>
        <dbReference type="Pfam" id="PF00113"/>
    </source>
</evidence>
<evidence type="ECO:0000256" key="2">
    <source>
        <dbReference type="ARBA" id="ARBA00009604"/>
    </source>
</evidence>
<sequence length="109" mass="11766">MKLVNKHQLWGADLLVTNPKGIKKAIGEKTCNTRLINMHRAATIIECIEAVKLCKEAGWRVVVASHGSGEVFQDSVADLSVGLGSLGEIEEEHRCANAGSKSPVPYDKP</sequence>
<dbReference type="PANTHER" id="PTHR11902">
    <property type="entry name" value="ENOLASE"/>
    <property type="match status" value="1"/>
</dbReference>
<keyword evidence="8" id="KW-1185">Reference proteome</keyword>
<evidence type="ECO:0000256" key="3">
    <source>
        <dbReference type="ARBA" id="ARBA00012058"/>
    </source>
</evidence>
<evidence type="ECO:0000313" key="8">
    <source>
        <dbReference type="Proteomes" id="UP000237105"/>
    </source>
</evidence>
<evidence type="ECO:0000256" key="1">
    <source>
        <dbReference type="ARBA" id="ARBA00005031"/>
    </source>
</evidence>
<evidence type="ECO:0000313" key="7">
    <source>
        <dbReference type="EMBL" id="PON80244.1"/>
    </source>
</evidence>
<reference evidence="8" key="1">
    <citation type="submission" date="2016-06" db="EMBL/GenBank/DDBJ databases">
        <title>Parallel loss of symbiosis genes in relatives of nitrogen-fixing non-legume Parasponia.</title>
        <authorList>
            <person name="Van Velzen R."/>
            <person name="Holmer R."/>
            <person name="Bu F."/>
            <person name="Rutten L."/>
            <person name="Van Zeijl A."/>
            <person name="Liu W."/>
            <person name="Santuari L."/>
            <person name="Cao Q."/>
            <person name="Sharma T."/>
            <person name="Shen D."/>
            <person name="Roswanjaya Y."/>
            <person name="Wardhani T."/>
            <person name="Kalhor M.S."/>
            <person name="Jansen J."/>
            <person name="Van den Hoogen J."/>
            <person name="Gungor B."/>
            <person name="Hartog M."/>
            <person name="Hontelez J."/>
            <person name="Verver J."/>
            <person name="Yang W.-C."/>
            <person name="Schijlen E."/>
            <person name="Repin R."/>
            <person name="Schilthuizen M."/>
            <person name="Schranz E."/>
            <person name="Heidstra R."/>
            <person name="Miyata K."/>
            <person name="Fedorova E."/>
            <person name="Kohlen W."/>
            <person name="Bisseling T."/>
            <person name="Smit S."/>
            <person name="Geurts R."/>
        </authorList>
    </citation>
    <scope>NUCLEOTIDE SEQUENCE [LARGE SCALE GENOMIC DNA]</scope>
    <source>
        <strain evidence="8">cv. WU1-14</strain>
    </source>
</reference>
<keyword evidence="5" id="KW-0456">Lyase</keyword>
<dbReference type="UniPathway" id="UPA00109">
    <property type="reaction ID" value="UER00187"/>
</dbReference>
<dbReference type="SUPFAM" id="SSF51604">
    <property type="entry name" value="Enolase C-terminal domain-like"/>
    <property type="match status" value="1"/>
</dbReference>
<comment type="similarity">
    <text evidence="2">Belongs to the enolase family.</text>
</comment>
<accession>A0A2P5E3X9</accession>
<dbReference type="GO" id="GO:0000015">
    <property type="term" value="C:phosphopyruvate hydratase complex"/>
    <property type="evidence" value="ECO:0007669"/>
    <property type="project" value="InterPro"/>
</dbReference>
<keyword evidence="4" id="KW-0324">Glycolysis</keyword>
<dbReference type="PRINTS" id="PR00148">
    <property type="entry name" value="ENOLASE"/>
</dbReference>